<dbReference type="InParanoid" id="A0A804U709"/>
<feature type="region of interest" description="Disordered" evidence="1">
    <location>
        <begin position="97"/>
        <end position="234"/>
    </location>
</feature>
<name>A0A804U709_MAIZE</name>
<feature type="region of interest" description="Disordered" evidence="1">
    <location>
        <begin position="19"/>
        <end position="55"/>
    </location>
</feature>
<feature type="compositionally biased region" description="Acidic residues" evidence="1">
    <location>
        <begin position="151"/>
        <end position="191"/>
    </location>
</feature>
<dbReference type="Proteomes" id="UP000007305">
    <property type="component" value="Chromosome 5"/>
</dbReference>
<evidence type="ECO:0000313" key="3">
    <source>
        <dbReference type="Proteomes" id="UP000007305"/>
    </source>
</evidence>
<accession>A0A804U709</accession>
<dbReference type="Gramene" id="Zm00001eb225880_T001">
    <property type="protein sequence ID" value="Zm00001eb225880_P001"/>
    <property type="gene ID" value="Zm00001eb225880"/>
</dbReference>
<dbReference type="EnsemblPlants" id="Zm00001eb225880_T001">
    <property type="protein sequence ID" value="Zm00001eb225880_P001"/>
    <property type="gene ID" value="Zm00001eb225880"/>
</dbReference>
<evidence type="ECO:0000313" key="2">
    <source>
        <dbReference type="EnsemblPlants" id="Zm00001eb225880_P001"/>
    </source>
</evidence>
<reference evidence="3" key="1">
    <citation type="journal article" date="2009" name="Science">
        <title>The B73 maize genome: complexity, diversity, and dynamics.</title>
        <authorList>
            <person name="Schnable P.S."/>
            <person name="Ware D."/>
            <person name="Fulton R.S."/>
            <person name="Stein J.C."/>
            <person name="Wei F."/>
            <person name="Pasternak S."/>
            <person name="Liang C."/>
            <person name="Zhang J."/>
            <person name="Fulton L."/>
            <person name="Graves T.A."/>
            <person name="Minx P."/>
            <person name="Reily A.D."/>
            <person name="Courtney L."/>
            <person name="Kruchowski S.S."/>
            <person name="Tomlinson C."/>
            <person name="Strong C."/>
            <person name="Delehaunty K."/>
            <person name="Fronick C."/>
            <person name="Courtney B."/>
            <person name="Rock S.M."/>
            <person name="Belter E."/>
            <person name="Du F."/>
            <person name="Kim K."/>
            <person name="Abbott R.M."/>
            <person name="Cotton M."/>
            <person name="Levy A."/>
            <person name="Marchetto P."/>
            <person name="Ochoa K."/>
            <person name="Jackson S.M."/>
            <person name="Gillam B."/>
            <person name="Chen W."/>
            <person name="Yan L."/>
            <person name="Higginbotham J."/>
            <person name="Cardenas M."/>
            <person name="Waligorski J."/>
            <person name="Applebaum E."/>
            <person name="Phelps L."/>
            <person name="Falcone J."/>
            <person name="Kanchi K."/>
            <person name="Thane T."/>
            <person name="Scimone A."/>
            <person name="Thane N."/>
            <person name="Henke J."/>
            <person name="Wang T."/>
            <person name="Ruppert J."/>
            <person name="Shah N."/>
            <person name="Rotter K."/>
            <person name="Hodges J."/>
            <person name="Ingenthron E."/>
            <person name="Cordes M."/>
            <person name="Kohlberg S."/>
            <person name="Sgro J."/>
            <person name="Delgado B."/>
            <person name="Mead K."/>
            <person name="Chinwalla A."/>
            <person name="Leonard S."/>
            <person name="Crouse K."/>
            <person name="Collura K."/>
            <person name="Kudrna D."/>
            <person name="Currie J."/>
            <person name="He R."/>
            <person name="Angelova A."/>
            <person name="Rajasekar S."/>
            <person name="Mueller T."/>
            <person name="Lomeli R."/>
            <person name="Scara G."/>
            <person name="Ko A."/>
            <person name="Delaney K."/>
            <person name="Wissotski M."/>
            <person name="Lopez G."/>
            <person name="Campos D."/>
            <person name="Braidotti M."/>
            <person name="Ashley E."/>
            <person name="Golser W."/>
            <person name="Kim H."/>
            <person name="Lee S."/>
            <person name="Lin J."/>
            <person name="Dujmic Z."/>
            <person name="Kim W."/>
            <person name="Talag J."/>
            <person name="Zuccolo A."/>
            <person name="Fan C."/>
            <person name="Sebastian A."/>
            <person name="Kramer M."/>
            <person name="Spiegel L."/>
            <person name="Nascimento L."/>
            <person name="Zutavern T."/>
            <person name="Miller B."/>
            <person name="Ambroise C."/>
            <person name="Muller S."/>
            <person name="Spooner W."/>
            <person name="Narechania A."/>
            <person name="Ren L."/>
            <person name="Wei S."/>
            <person name="Kumari S."/>
            <person name="Faga B."/>
            <person name="Levy M.J."/>
            <person name="McMahan L."/>
            <person name="Van Buren P."/>
            <person name="Vaughn M.W."/>
            <person name="Ying K."/>
            <person name="Yeh C.-T."/>
            <person name="Emrich S.J."/>
            <person name="Jia Y."/>
            <person name="Kalyanaraman A."/>
            <person name="Hsia A.-P."/>
            <person name="Barbazuk W.B."/>
            <person name="Baucom R.S."/>
            <person name="Brutnell T.P."/>
            <person name="Carpita N.C."/>
            <person name="Chaparro C."/>
            <person name="Chia J.-M."/>
            <person name="Deragon J.-M."/>
            <person name="Estill J.C."/>
            <person name="Fu Y."/>
            <person name="Jeddeloh J.A."/>
            <person name="Han Y."/>
            <person name="Lee H."/>
            <person name="Li P."/>
            <person name="Lisch D.R."/>
            <person name="Liu S."/>
            <person name="Liu Z."/>
            <person name="Nagel D.H."/>
            <person name="McCann M.C."/>
            <person name="SanMiguel P."/>
            <person name="Myers A.M."/>
            <person name="Nettleton D."/>
            <person name="Nguyen J."/>
            <person name="Penning B.W."/>
            <person name="Ponnala L."/>
            <person name="Schneider K.L."/>
            <person name="Schwartz D.C."/>
            <person name="Sharma A."/>
            <person name="Soderlund C."/>
            <person name="Springer N.M."/>
            <person name="Sun Q."/>
            <person name="Wang H."/>
            <person name="Waterman M."/>
            <person name="Westerman R."/>
            <person name="Wolfgruber T.K."/>
            <person name="Yang L."/>
            <person name="Yu Y."/>
            <person name="Zhang L."/>
            <person name="Zhou S."/>
            <person name="Zhu Q."/>
            <person name="Bennetzen J.L."/>
            <person name="Dawe R.K."/>
            <person name="Jiang J."/>
            <person name="Jiang N."/>
            <person name="Presting G.G."/>
            <person name="Wessler S.R."/>
            <person name="Aluru S."/>
            <person name="Martienssen R.A."/>
            <person name="Clifton S.W."/>
            <person name="McCombie W.R."/>
            <person name="Wing R.A."/>
            <person name="Wilson R.K."/>
        </authorList>
    </citation>
    <scope>NUCLEOTIDE SEQUENCE [LARGE SCALE GENOMIC DNA]</scope>
    <source>
        <strain evidence="3">cv. B73</strain>
    </source>
</reference>
<feature type="compositionally biased region" description="Basic and acidic residues" evidence="1">
    <location>
        <begin position="19"/>
        <end position="32"/>
    </location>
</feature>
<protein>
    <submittedName>
        <fullName evidence="2">Uncharacterized protein</fullName>
    </submittedName>
</protein>
<reference evidence="2" key="3">
    <citation type="submission" date="2021-05" db="UniProtKB">
        <authorList>
            <consortium name="EnsemblPlants"/>
        </authorList>
    </citation>
    <scope>IDENTIFICATION</scope>
    <source>
        <strain evidence="2">cv. B73</strain>
    </source>
</reference>
<organism evidence="2 3">
    <name type="scientific">Zea mays</name>
    <name type="common">Maize</name>
    <dbReference type="NCBI Taxonomy" id="4577"/>
    <lineage>
        <taxon>Eukaryota</taxon>
        <taxon>Viridiplantae</taxon>
        <taxon>Streptophyta</taxon>
        <taxon>Embryophyta</taxon>
        <taxon>Tracheophyta</taxon>
        <taxon>Spermatophyta</taxon>
        <taxon>Magnoliopsida</taxon>
        <taxon>Liliopsida</taxon>
        <taxon>Poales</taxon>
        <taxon>Poaceae</taxon>
        <taxon>PACMAD clade</taxon>
        <taxon>Panicoideae</taxon>
        <taxon>Andropogonodae</taxon>
        <taxon>Andropogoneae</taxon>
        <taxon>Tripsacinae</taxon>
        <taxon>Zea</taxon>
    </lineage>
</organism>
<dbReference type="AlphaFoldDB" id="A0A804U709"/>
<proteinExistence type="predicted"/>
<reference evidence="2" key="2">
    <citation type="submission" date="2019-07" db="EMBL/GenBank/DDBJ databases">
        <authorList>
            <person name="Seetharam A."/>
            <person name="Woodhouse M."/>
            <person name="Cannon E."/>
        </authorList>
    </citation>
    <scope>NUCLEOTIDE SEQUENCE [LARGE SCALE GENOMIC DNA]</scope>
    <source>
        <strain evidence="2">cv. B73</strain>
    </source>
</reference>
<keyword evidence="3" id="KW-1185">Reference proteome</keyword>
<feature type="compositionally biased region" description="Basic and acidic residues" evidence="1">
    <location>
        <begin position="108"/>
        <end position="148"/>
    </location>
</feature>
<sequence>MNNVSILSDTTISIVVKPKTIDPTHSRERPESSRTSSTTTVGPNSKHSGVVVRPGATMKCDPGEFWCHVSEIALHDRKPAPSLPLASNVGIAREMSQVPKKAIPLFPKADDDKSKESKCDVEKPAATESSKPKVSLEETKDPEKHEVDVGGTDDDESDEDFVDSEEGESDDDENSSDGDECESSNEEDEDSPNSAKGKNRPAATPLKTPPGKKARTTTSSMGKRPVSVSDDAKKSIHVTGYGCKSCSKFLYQNFSQLDAVVHSDTWASNSLQGEAQCSKVK</sequence>
<evidence type="ECO:0000256" key="1">
    <source>
        <dbReference type="SAM" id="MobiDB-lite"/>
    </source>
</evidence>